<dbReference type="InterPro" id="IPR011009">
    <property type="entry name" value="Kinase-like_dom_sf"/>
</dbReference>
<dbReference type="PROSITE" id="PS00107">
    <property type="entry name" value="PROTEIN_KINASE_ATP"/>
    <property type="match status" value="1"/>
</dbReference>
<keyword evidence="1" id="KW-0067">ATP-binding</keyword>
<evidence type="ECO:0000256" key="2">
    <source>
        <dbReference type="SAM" id="MobiDB-lite"/>
    </source>
</evidence>
<dbReference type="SUPFAM" id="SSF56112">
    <property type="entry name" value="Protein kinase-like (PK-like)"/>
    <property type="match status" value="2"/>
</dbReference>
<comment type="caution">
    <text evidence="5">The sequence shown here is derived from an EMBL/GenBank/DDBJ whole genome shotgun (WGS) entry which is preliminary data.</text>
</comment>
<keyword evidence="1" id="KW-0547">Nucleotide-binding</keyword>
<dbReference type="InterPro" id="IPR000719">
    <property type="entry name" value="Prot_kinase_dom"/>
</dbReference>
<evidence type="ECO:0000259" key="4">
    <source>
        <dbReference type="PROSITE" id="PS50965"/>
    </source>
</evidence>
<dbReference type="InterPro" id="IPR011528">
    <property type="entry name" value="NERD"/>
</dbReference>
<dbReference type="InterPro" id="IPR017441">
    <property type="entry name" value="Protein_kinase_ATP_BS"/>
</dbReference>
<feature type="domain" description="Protein kinase" evidence="3">
    <location>
        <begin position="538"/>
        <end position="793"/>
    </location>
</feature>
<keyword evidence="5" id="KW-0808">Transferase</keyword>
<evidence type="ECO:0000313" key="6">
    <source>
        <dbReference type="Proteomes" id="UP000660611"/>
    </source>
</evidence>
<dbReference type="Gene3D" id="1.10.150.20">
    <property type="entry name" value="5' to 3' exonuclease, C-terminal subdomain"/>
    <property type="match status" value="1"/>
</dbReference>
<dbReference type="Pfam" id="PF08378">
    <property type="entry name" value="NERD"/>
    <property type="match status" value="1"/>
</dbReference>
<feature type="domain" description="NERD" evidence="4">
    <location>
        <begin position="12"/>
        <end position="129"/>
    </location>
</feature>
<gene>
    <name evidence="5" type="ORF">Dsi01nite_029960</name>
</gene>
<dbReference type="PROSITE" id="PS50011">
    <property type="entry name" value="PROTEIN_KINASE_DOM"/>
    <property type="match status" value="2"/>
</dbReference>
<reference evidence="5" key="1">
    <citation type="submission" date="2021-01" db="EMBL/GenBank/DDBJ databases">
        <title>Whole genome shotgun sequence of Dactylosporangium siamense NBRC 106093.</title>
        <authorList>
            <person name="Komaki H."/>
            <person name="Tamura T."/>
        </authorList>
    </citation>
    <scope>NUCLEOTIDE SEQUENCE</scope>
    <source>
        <strain evidence="5">NBRC 106093</strain>
    </source>
</reference>
<dbReference type="Proteomes" id="UP000660611">
    <property type="component" value="Unassembled WGS sequence"/>
</dbReference>
<dbReference type="RefSeq" id="WP_203846754.1">
    <property type="nucleotide sequence ID" value="NZ_BAAAVW010000007.1"/>
</dbReference>
<dbReference type="Gene3D" id="1.10.510.10">
    <property type="entry name" value="Transferase(Phosphotransferase) domain 1"/>
    <property type="match status" value="2"/>
</dbReference>
<feature type="region of interest" description="Disordered" evidence="2">
    <location>
        <begin position="892"/>
        <end position="920"/>
    </location>
</feature>
<protein>
    <submittedName>
        <fullName evidence="5">Protein kinase</fullName>
    </submittedName>
</protein>
<dbReference type="EMBL" id="BONQ01000047">
    <property type="protein sequence ID" value="GIG44955.1"/>
    <property type="molecule type" value="Genomic_DNA"/>
</dbReference>
<dbReference type="NCBIfam" id="NF033442">
    <property type="entry name" value="BREX_PglW"/>
    <property type="match status" value="1"/>
</dbReference>
<name>A0A919PHH9_9ACTN</name>
<feature type="binding site" evidence="1">
    <location>
        <position position="569"/>
    </location>
    <ligand>
        <name>ATP</name>
        <dbReference type="ChEBI" id="CHEBI:30616"/>
    </ligand>
</feature>
<evidence type="ECO:0000259" key="3">
    <source>
        <dbReference type="PROSITE" id="PS50011"/>
    </source>
</evidence>
<evidence type="ECO:0000256" key="1">
    <source>
        <dbReference type="PROSITE-ProRule" id="PRU10141"/>
    </source>
</evidence>
<dbReference type="SMART" id="SM00220">
    <property type="entry name" value="S_TKc"/>
    <property type="match status" value="1"/>
</dbReference>
<organism evidence="5 6">
    <name type="scientific">Dactylosporangium siamense</name>
    <dbReference type="NCBI Taxonomy" id="685454"/>
    <lineage>
        <taxon>Bacteria</taxon>
        <taxon>Bacillati</taxon>
        <taxon>Actinomycetota</taxon>
        <taxon>Actinomycetes</taxon>
        <taxon>Micromonosporales</taxon>
        <taxon>Micromonosporaceae</taxon>
        <taxon>Dactylosporangium</taxon>
    </lineage>
</organism>
<dbReference type="GO" id="GO:0004672">
    <property type="term" value="F:protein kinase activity"/>
    <property type="evidence" value="ECO:0007669"/>
    <property type="project" value="InterPro"/>
</dbReference>
<keyword evidence="6" id="KW-1185">Reference proteome</keyword>
<feature type="compositionally biased region" description="Basic and acidic residues" evidence="2">
    <location>
        <begin position="905"/>
        <end position="915"/>
    </location>
</feature>
<dbReference type="Pfam" id="PF00069">
    <property type="entry name" value="Pkinase"/>
    <property type="match status" value="2"/>
</dbReference>
<dbReference type="GO" id="GO:0005524">
    <property type="term" value="F:ATP binding"/>
    <property type="evidence" value="ECO:0007669"/>
    <property type="project" value="UniProtKB-UniRule"/>
</dbReference>
<keyword evidence="5" id="KW-0418">Kinase</keyword>
<dbReference type="PANTHER" id="PTHR24347">
    <property type="entry name" value="SERINE/THREONINE-PROTEIN KINASE"/>
    <property type="match status" value="1"/>
</dbReference>
<dbReference type="SUPFAM" id="SSF47789">
    <property type="entry name" value="C-terminal domain of RNA polymerase alpha subunit"/>
    <property type="match status" value="1"/>
</dbReference>
<dbReference type="PROSITE" id="PS50965">
    <property type="entry name" value="NERD"/>
    <property type="match status" value="1"/>
</dbReference>
<dbReference type="InterPro" id="IPR049832">
    <property type="entry name" value="BREX_PglW"/>
</dbReference>
<feature type="domain" description="Protein kinase" evidence="3">
    <location>
        <begin position="206"/>
        <end position="498"/>
    </location>
</feature>
<sequence length="1460" mass="158912">MQEGRWTTVTPSQFTHEREALAHVQQLLPDAEPYRAWSNFTFTADTGHVYEVDLLVAAPSGLYLIEIKSLRGRLTNSGSNWLLGGGEGTRTFDNPLHLADAKAKRLRSLLDKAAGNNVKVPFIQAAVFLSVPSLQIALSDNQLHWVYGPEGPTQHQLPHIGSDLLLRPPMDEYRRVTPTTSKALPELLKKVGIARSRKHYQIGAWQLAAKPIDQGPTWQDHLARHNQLDKEHRRIRIYLVERNAVQSERASIDRAAKREMLALHGINHPGIVQVDALEQHEAGPALVFRYDPRSLRLDHYMTQYGAKLDVATRVGMVRQLSETLAYAHGRHLHHRALSARSVLVTPGPRRRGIEEEAWLRPQLQISDWQTASRSTDSNAGSSAPNPLLVSPTAHINAHIEQSAQGYLAPELAAPEADPVALDVFGLGTVTYLLLAGKPPAGTRAELLARLASDNGLRPSADADSVSEFMDEVVQAATAPQPAQRLATVAEFLEMLELVEDELTAPEPPAVSVSVHPPVEPVDEADLLEARGGDVFGEWRIERRLGTGSTSRAFLARNLGSTAETLVVLKVALSDEKATRLDHEAAVLRGLVDSRIIRLARQEPVPLGRRTVLVLEHAGDLTVARKLREDGRLTVDELETFSDYLFGAVDFLDGEGVYHRDIKPDNIAIRVRPNRTRQLVLFDFSLAATDVKQTMAGTPRYLDPFIGAVHRPVYDAHAERYAVAVTLHEMASGELPVWGDGVTEPQFTEGPVTLASEAFDPAIRDGLVEFFNRALDRDAKRRFETLKEMRDAWLQVFRKADAAIPVGSAHPETDDTADLEILVSTRDAAAAAATRATSLEAAGLSPRAISAAHRLEATTVGQLLGLAGKVLFNLPGMGAKTRQELQRRIKEWRTRLGEQEPTPQDSTERKAAKHEATAGGAAEAQLARVGLDTIATLLLPPVPKNGKPTTEAEAIRLLLGLPDAAGVLPALPAWPQQPLVAKHVQVTPGRIAQILIKQRKRWLAEPVVTDVRAELLGILTDNGRVMGVTELAAVLLSRRGSARTGDELRLALAAAAVRGAVEIDTIVDEPRLKTRRHGDTLLVALEVGVDESPDTPSAPALLDYADALGTVADRLAALEVLPSPATVLRELAAVTPPAGAAPDERRLVQLAAVASKDAAASPRLEIYSKTLDPVRALRLAQAGVVPPPHGDLPVGLKPAQIQQRVSARFPDLPTLPPHPKLDTLLADAGFQLQWRDGQYVPPRSAASSSASLVNRRHSTRLTGAHWTVVDSPELAAALRTEERLHGARDSVFRALTVRFDRADAAQRDLTGRFGARPVNVAALFITSLRELVTAKPKPTWKTVLRADTAPPGSRDAIKLSEYVKSAWTAVRPHLFEQLSPDQPLLLHDAAPLARYGAMDLLHELTTRVDAGAGAVWLLCPVEDPGALPRLDSTVVPVADNQWIPLPDAWVANEHRSGARAS</sequence>
<proteinExistence type="predicted"/>
<accession>A0A919PHH9</accession>
<evidence type="ECO:0000313" key="5">
    <source>
        <dbReference type="EMBL" id="GIG44955.1"/>
    </source>
</evidence>